<evidence type="ECO:0000313" key="10">
    <source>
        <dbReference type="EMBL" id="QJX15782.1"/>
    </source>
</evidence>
<keyword evidence="4" id="KW-0762">Sugar transport</keyword>
<dbReference type="InterPro" id="IPR005829">
    <property type="entry name" value="Sugar_transporter_CS"/>
</dbReference>
<accession>A0A858Z6Y9</accession>
<evidence type="ECO:0000256" key="8">
    <source>
        <dbReference type="SAM" id="Phobius"/>
    </source>
</evidence>
<feature type="transmembrane region" description="Helical" evidence="8">
    <location>
        <begin position="399"/>
        <end position="424"/>
    </location>
</feature>
<evidence type="ECO:0000256" key="3">
    <source>
        <dbReference type="ARBA" id="ARBA00022475"/>
    </source>
</evidence>
<dbReference type="PANTHER" id="PTHR48021">
    <property type="match status" value="1"/>
</dbReference>
<feature type="transmembrane region" description="Helical" evidence="8">
    <location>
        <begin position="436"/>
        <end position="458"/>
    </location>
</feature>
<reference evidence="10" key="1">
    <citation type="submission" date="2019-09" db="EMBL/GenBank/DDBJ databases">
        <title>MFS transporters aid in co-option of insect defense compounds from plants.</title>
        <authorList>
            <person name="Yang Z.-L."/>
            <person name="Nour-Eldin H.H."/>
            <person name="Haenniger S."/>
            <person name="Reichelt M."/>
            <person name="Crocoll C."/>
            <person name="Vogel H."/>
            <person name="Beran F."/>
        </authorList>
    </citation>
    <scope>NUCLEOTIDE SEQUENCE</scope>
</reference>
<keyword evidence="6 8" id="KW-1133">Transmembrane helix</keyword>
<dbReference type="GO" id="GO:0005886">
    <property type="term" value="C:plasma membrane"/>
    <property type="evidence" value="ECO:0007669"/>
    <property type="project" value="UniProtKB-SubCell"/>
</dbReference>
<dbReference type="InterPro" id="IPR020846">
    <property type="entry name" value="MFS_dom"/>
</dbReference>
<dbReference type="EMBL" id="MN433072">
    <property type="protein sequence ID" value="QJX15782.1"/>
    <property type="molecule type" value="mRNA"/>
</dbReference>
<evidence type="ECO:0000256" key="4">
    <source>
        <dbReference type="ARBA" id="ARBA00022597"/>
    </source>
</evidence>
<dbReference type="GO" id="GO:0022857">
    <property type="term" value="F:transmembrane transporter activity"/>
    <property type="evidence" value="ECO:0007669"/>
    <property type="project" value="InterPro"/>
</dbReference>
<feature type="transmembrane region" description="Helical" evidence="8">
    <location>
        <begin position="339"/>
        <end position="358"/>
    </location>
</feature>
<feature type="transmembrane region" description="Helical" evidence="8">
    <location>
        <begin position="214"/>
        <end position="235"/>
    </location>
</feature>
<evidence type="ECO:0000256" key="1">
    <source>
        <dbReference type="ARBA" id="ARBA00004651"/>
    </source>
</evidence>
<feature type="transmembrane region" description="Helical" evidence="8">
    <location>
        <begin position="367"/>
        <end position="387"/>
    </location>
</feature>
<gene>
    <name evidence="10" type="primary">MFS1</name>
</gene>
<evidence type="ECO:0000256" key="6">
    <source>
        <dbReference type="ARBA" id="ARBA00022989"/>
    </source>
</evidence>
<feature type="transmembrane region" description="Helical" evidence="8">
    <location>
        <begin position="155"/>
        <end position="178"/>
    </location>
</feature>
<dbReference type="InterPro" id="IPR005828">
    <property type="entry name" value="MFS_sugar_transport-like"/>
</dbReference>
<dbReference type="InterPro" id="IPR050549">
    <property type="entry name" value="MFS_Trehalose_Transporter"/>
</dbReference>
<feature type="transmembrane region" description="Helical" evidence="8">
    <location>
        <begin position="132"/>
        <end position="149"/>
    </location>
</feature>
<protein>
    <submittedName>
        <fullName evidence="10">Major facilitator superfamily protein</fullName>
    </submittedName>
</protein>
<name>A0A858Z6Y9_9CUCU</name>
<dbReference type="PROSITE" id="PS00216">
    <property type="entry name" value="SUGAR_TRANSPORT_1"/>
    <property type="match status" value="1"/>
</dbReference>
<keyword evidence="3" id="KW-1003">Cell membrane</keyword>
<evidence type="ECO:0000259" key="9">
    <source>
        <dbReference type="PROSITE" id="PS50850"/>
    </source>
</evidence>
<keyword evidence="2" id="KW-0813">Transport</keyword>
<feature type="domain" description="Major facilitator superfamily (MFS) profile" evidence="9">
    <location>
        <begin position="55"/>
        <end position="491"/>
    </location>
</feature>
<dbReference type="Pfam" id="PF00083">
    <property type="entry name" value="Sugar_tr"/>
    <property type="match status" value="1"/>
</dbReference>
<feature type="transmembrane region" description="Helical" evidence="8">
    <location>
        <begin position="464"/>
        <end position="487"/>
    </location>
</feature>
<organism evidence="10">
    <name type="scientific">Phyllotreta armoraciae</name>
    <dbReference type="NCBI Taxonomy" id="1553667"/>
    <lineage>
        <taxon>Eukaryota</taxon>
        <taxon>Metazoa</taxon>
        <taxon>Ecdysozoa</taxon>
        <taxon>Arthropoda</taxon>
        <taxon>Hexapoda</taxon>
        <taxon>Insecta</taxon>
        <taxon>Pterygota</taxon>
        <taxon>Neoptera</taxon>
        <taxon>Endopterygota</taxon>
        <taxon>Coleoptera</taxon>
        <taxon>Polyphaga</taxon>
        <taxon>Cucujiformia</taxon>
        <taxon>Chrysomeloidea</taxon>
        <taxon>Chrysomelidae</taxon>
        <taxon>Galerucinae</taxon>
        <taxon>Alticini</taxon>
        <taxon>Phyllotreta</taxon>
    </lineage>
</organism>
<evidence type="ECO:0000256" key="2">
    <source>
        <dbReference type="ARBA" id="ARBA00022448"/>
    </source>
</evidence>
<sequence length="505" mass="56244">MSSGIDQKFVIGDIESTIESSLQTITYVPKGKENGPCEVPLILENDAKKPDTLFLYFTVLTGTLLFFVSGATLVWTSPVIPMLRSNNTEINPMGYPISTTEVSLIAGVPSLTMLFGSVILARVSELVGRKRCLQIIGLGLFSSTLLIAFSPNVLLIVLFRSVLYIFYIGTLTVLPVYITEICEDHNRAKFGCLMGAFLPFGNLYTYILGSFCNVRYLTVMIAAPLLFFLAFFNLAPETPVYLLSKGRKDQCIKAIHAVRKNKTSREINEEFVKIEGTIQSSVSAQSNFIALFKTREARWGMLLAISPVIIQNLSGVTVIMTFLAPLFNSAGTSLSGNTMAIIVGSIKVCSFIFTSTIIEKTGRRRMLLISTLGTGIPLFVLGIFFYLKQQNSHLLPYIQWLPLACVISNVVMYSLGLGSIPMAIMGEYFPIELRSLALSFIMIIFGLIMFVTTFTYPYIDDYLGVHWCVWMYSGVCFLGFIFMYLVIPETKGKTLNEIQEYLKTR</sequence>
<dbReference type="PROSITE" id="PS50850">
    <property type="entry name" value="MFS"/>
    <property type="match status" value="1"/>
</dbReference>
<dbReference type="InterPro" id="IPR036259">
    <property type="entry name" value="MFS_trans_sf"/>
</dbReference>
<dbReference type="FunFam" id="1.20.1250.20:FF:000218">
    <property type="entry name" value="facilitated trehalose transporter Tret1"/>
    <property type="match status" value="1"/>
</dbReference>
<evidence type="ECO:0000256" key="5">
    <source>
        <dbReference type="ARBA" id="ARBA00022692"/>
    </source>
</evidence>
<evidence type="ECO:0000256" key="7">
    <source>
        <dbReference type="ARBA" id="ARBA00023136"/>
    </source>
</evidence>
<dbReference type="AlphaFoldDB" id="A0A858Z6Y9"/>
<dbReference type="PANTHER" id="PTHR48021:SF47">
    <property type="entry name" value="GH17672P"/>
    <property type="match status" value="1"/>
</dbReference>
<feature type="transmembrane region" description="Helical" evidence="8">
    <location>
        <begin position="302"/>
        <end position="327"/>
    </location>
</feature>
<keyword evidence="7 8" id="KW-0472">Membrane</keyword>
<feature type="transmembrane region" description="Helical" evidence="8">
    <location>
        <begin position="190"/>
        <end position="208"/>
    </location>
</feature>
<feature type="transmembrane region" description="Helical" evidence="8">
    <location>
        <begin position="53"/>
        <end position="75"/>
    </location>
</feature>
<dbReference type="Gene3D" id="1.20.1250.20">
    <property type="entry name" value="MFS general substrate transporter like domains"/>
    <property type="match status" value="1"/>
</dbReference>
<dbReference type="SUPFAM" id="SSF103473">
    <property type="entry name" value="MFS general substrate transporter"/>
    <property type="match status" value="1"/>
</dbReference>
<feature type="transmembrane region" description="Helical" evidence="8">
    <location>
        <begin position="95"/>
        <end position="120"/>
    </location>
</feature>
<keyword evidence="5 8" id="KW-0812">Transmembrane</keyword>
<proteinExistence type="evidence at transcript level"/>
<comment type="subcellular location">
    <subcellularLocation>
        <location evidence="1">Cell membrane</location>
        <topology evidence="1">Multi-pass membrane protein</topology>
    </subcellularLocation>
</comment>